<evidence type="ECO:0000313" key="2">
    <source>
        <dbReference type="EMBL" id="OYQ36156.1"/>
    </source>
</evidence>
<name>A0A255Z3Y1_9PROT</name>
<dbReference type="Gene3D" id="3.30.1540.10">
    <property type="entry name" value="formyl-coa transferase, domain 3"/>
    <property type="match status" value="1"/>
</dbReference>
<dbReference type="RefSeq" id="WP_094454360.1">
    <property type="nucleotide sequence ID" value="NZ_NOXU01000023.1"/>
</dbReference>
<dbReference type="InterPro" id="IPR003673">
    <property type="entry name" value="CoA-Trfase_fam_III"/>
</dbReference>
<dbReference type="Proteomes" id="UP000216998">
    <property type="component" value="Unassembled WGS sequence"/>
</dbReference>
<dbReference type="Gene3D" id="3.40.50.10540">
    <property type="entry name" value="Crotonobetainyl-coa:carnitine coa-transferase, domain 1"/>
    <property type="match status" value="1"/>
</dbReference>
<dbReference type="InterPro" id="IPR023606">
    <property type="entry name" value="CoA-Trfase_III_dom_1_sf"/>
</dbReference>
<dbReference type="Pfam" id="PF02515">
    <property type="entry name" value="CoA_transf_3"/>
    <property type="match status" value="1"/>
</dbReference>
<dbReference type="PANTHER" id="PTHR48207">
    <property type="entry name" value="SUCCINATE--HYDROXYMETHYLGLUTARATE COA-TRANSFERASE"/>
    <property type="match status" value="1"/>
</dbReference>
<dbReference type="GO" id="GO:0008410">
    <property type="term" value="F:CoA-transferase activity"/>
    <property type="evidence" value="ECO:0007669"/>
    <property type="project" value="TreeGrafter"/>
</dbReference>
<dbReference type="PANTHER" id="PTHR48207:SF3">
    <property type="entry name" value="SUCCINATE--HYDROXYMETHYLGLUTARATE COA-TRANSFERASE"/>
    <property type="match status" value="1"/>
</dbReference>
<proteinExistence type="predicted"/>
<organism evidence="2 3">
    <name type="scientific">Niveispirillum lacus</name>
    <dbReference type="NCBI Taxonomy" id="1981099"/>
    <lineage>
        <taxon>Bacteria</taxon>
        <taxon>Pseudomonadati</taxon>
        <taxon>Pseudomonadota</taxon>
        <taxon>Alphaproteobacteria</taxon>
        <taxon>Rhodospirillales</taxon>
        <taxon>Azospirillaceae</taxon>
        <taxon>Niveispirillum</taxon>
    </lineage>
</organism>
<sequence>MSQVLNGVRVLDFGRYVAGPYCATLLGYFGAEIIRVERLGGGEDRFITPVTDTGEGAGWLQMGVNKRSLTLNPTKPEGREVVRRLVATADVVVANLPPPALAAMGLDEDSLRAIKPDIIPVLISSFGAAGPWAARGGFDGVGQAMSGAMYFSGTPEQPMKAGAPYVDFGTGMFAALGAMAALMEKRATGRGQSVQASLLSTGVTLFNAFLVEQAVTGINRVGTGNRVQTSAPSDVFATTDGHVLIHTVGDGLFARWCDMVGEPEWKADPRFASDQARGDNNQILCARMADWCRNLSTDEAMEALAAAGIPGGPVLSPQQVLDHAQVQALGLLQPVDYPGLPHPAPVAGPPVTLSATPGSIRSRPPTVGEHTEVILRELGYDAAAIAALRSARIV</sequence>
<reference evidence="2 3" key="1">
    <citation type="submission" date="2017-07" db="EMBL/GenBank/DDBJ databases">
        <title>Niveispirillum cyanobacteriorum sp. nov., isolated from cyanobacterial aggregates in a eutrophic lake.</title>
        <authorList>
            <person name="Cai H."/>
        </authorList>
    </citation>
    <scope>NUCLEOTIDE SEQUENCE [LARGE SCALE GENOMIC DNA]</scope>
    <source>
        <strain evidence="3">TH1-14</strain>
    </source>
</reference>
<gene>
    <name evidence="2" type="ORF">CHU95_05005</name>
</gene>
<dbReference type="InterPro" id="IPR050483">
    <property type="entry name" value="CoA-transferase_III_domain"/>
</dbReference>
<dbReference type="AlphaFoldDB" id="A0A255Z3Y1"/>
<evidence type="ECO:0000313" key="3">
    <source>
        <dbReference type="Proteomes" id="UP000216998"/>
    </source>
</evidence>
<dbReference type="OrthoDB" id="5720311at2"/>
<keyword evidence="1 2" id="KW-0808">Transferase</keyword>
<evidence type="ECO:0000256" key="1">
    <source>
        <dbReference type="ARBA" id="ARBA00022679"/>
    </source>
</evidence>
<accession>A0A255Z3Y1</accession>
<protein>
    <submittedName>
        <fullName evidence="2">Formyl-CoA transferase</fullName>
    </submittedName>
</protein>
<dbReference type="SUPFAM" id="SSF89796">
    <property type="entry name" value="CoA-transferase family III (CaiB/BaiF)"/>
    <property type="match status" value="1"/>
</dbReference>
<comment type="caution">
    <text evidence="2">The sequence shown here is derived from an EMBL/GenBank/DDBJ whole genome shotgun (WGS) entry which is preliminary data.</text>
</comment>
<keyword evidence="3" id="KW-1185">Reference proteome</keyword>
<dbReference type="EMBL" id="NOXU01000023">
    <property type="protein sequence ID" value="OYQ36156.1"/>
    <property type="molecule type" value="Genomic_DNA"/>
</dbReference>
<dbReference type="InterPro" id="IPR044855">
    <property type="entry name" value="CoA-Trfase_III_dom3_sf"/>
</dbReference>